<keyword evidence="1" id="KW-0556">Organic radical</keyword>
<dbReference type="Gene3D" id="3.20.70.20">
    <property type="match status" value="1"/>
</dbReference>
<evidence type="ECO:0000259" key="4">
    <source>
        <dbReference type="PROSITE" id="PS51149"/>
    </source>
</evidence>
<dbReference type="PANTHER" id="PTHR43641:SF2">
    <property type="entry name" value="DEHYDRATASE YBIW-RELATED"/>
    <property type="match status" value="1"/>
</dbReference>
<dbReference type="InterPro" id="IPR001150">
    <property type="entry name" value="Gly_radical"/>
</dbReference>
<dbReference type="Pfam" id="PF02901">
    <property type="entry name" value="PFL-like"/>
    <property type="match status" value="1"/>
</dbReference>
<comment type="caution">
    <text evidence="3">Lacks conserved residue(s) required for the propagation of feature annotation.</text>
</comment>
<evidence type="ECO:0000256" key="2">
    <source>
        <dbReference type="ARBA" id="ARBA00023239"/>
    </source>
</evidence>
<evidence type="ECO:0000256" key="3">
    <source>
        <dbReference type="PROSITE-ProRule" id="PRU00493"/>
    </source>
</evidence>
<evidence type="ECO:0000313" key="6">
    <source>
        <dbReference type="EMBL" id="MBC5732361.1"/>
    </source>
</evidence>
<dbReference type="InterPro" id="IPR004184">
    <property type="entry name" value="PFL_dom"/>
</dbReference>
<organism evidence="6 7">
    <name type="scientific">Lawsonibacter hominis</name>
    <dbReference type="NCBI Taxonomy" id="2763053"/>
    <lineage>
        <taxon>Bacteria</taxon>
        <taxon>Bacillati</taxon>
        <taxon>Bacillota</taxon>
        <taxon>Clostridia</taxon>
        <taxon>Eubacteriales</taxon>
        <taxon>Oscillospiraceae</taxon>
        <taxon>Lawsonibacter</taxon>
    </lineage>
</organism>
<keyword evidence="7" id="KW-1185">Reference proteome</keyword>
<evidence type="ECO:0008006" key="8">
    <source>
        <dbReference type="Google" id="ProtNLM"/>
    </source>
</evidence>
<comment type="caution">
    <text evidence="6">The sequence shown here is derived from an EMBL/GenBank/DDBJ whole genome shotgun (WGS) entry which is preliminary data.</text>
</comment>
<feature type="domain" description="PFL" evidence="5">
    <location>
        <begin position="1"/>
        <end position="659"/>
    </location>
</feature>
<gene>
    <name evidence="6" type="ORF">H8S57_01295</name>
</gene>
<name>A0A8J6J4A9_9FIRM</name>
<evidence type="ECO:0000313" key="7">
    <source>
        <dbReference type="Proteomes" id="UP000661435"/>
    </source>
</evidence>
<dbReference type="InterPro" id="IPR051215">
    <property type="entry name" value="GRE"/>
</dbReference>
<dbReference type="GO" id="GO:0005829">
    <property type="term" value="C:cytosol"/>
    <property type="evidence" value="ECO:0007669"/>
    <property type="project" value="TreeGrafter"/>
</dbReference>
<sequence length="787" mass="87729">MSLTPRTATMRAKMVTTPAICVERLKYMTQSYRETECEPELIRRAKALACILAHMSIRIDEGELFVGNFTSKVRGGAVLPEIKGQWLLDERDTLTTRPFDRYAPLSEEEWAVLEEALPYWRDKELCARHMARLPEYALKVNYKLTATAGFCENGHHWAHCAVDFVKLLTCGAKGVLEEAEEQLHGIDCAQMGQLERYHFFRAVQIALNAMIAYAERYAVLAEQKAAHEENPQRRQELLEIARNCRYVPANPARTFREALQSMWILYVCLTQEGWGAGMTLGRLDQLLYPYYKRDLEAGILTRDEAKELLTLLLIQMNGAVNLQSYVVADGKGGHPIMQGITIGGVTPDGRDAVNDVTYLLLEAERDVGLSSEDLVVRINRLNPERYVVKAVEVARHLHGKLKFVSDDTSIQSMLCLGATIEQARDYISTGCHNPTIPAVARTHGGGMLNYGLITELALNDGRSRLTGEQLGPHTGDPRNFRCFGEVLDAYKAQVAHALEVAFTFQHSDLEMMSHVPCPLQSAFFNSCMETGKDVYNGGCAPHVILQMPIAGAANVGDSLAAVKKVVFDEKKITMEQLINALDADFEGYEEIQHLLERAPKFGNDDDYVDFLLKDVLRYSCDYVKDRRSFGGAHFGTTILTLTANVMFGRNVGALPDGRKAGQPLAEGGISPYQGRNVSGLTATLKSVAKLDQVKLTNGSILNVRVSSDSVATEDKLHKLAMMVRTYCESGGNLVQFNFTSNEVLRAAQQRPEDYRDLLVRVATYSAFFVELGPETQDDIIRRNEFSV</sequence>
<dbReference type="Proteomes" id="UP000661435">
    <property type="component" value="Unassembled WGS sequence"/>
</dbReference>
<dbReference type="RefSeq" id="WP_186906260.1">
    <property type="nucleotide sequence ID" value="NZ_JACOPP010000001.1"/>
</dbReference>
<dbReference type="AlphaFoldDB" id="A0A8J6J4A9"/>
<dbReference type="PANTHER" id="PTHR43641">
    <property type="entry name" value="FORMATE ACETYLTRANSFERASE 3-RELATED"/>
    <property type="match status" value="1"/>
</dbReference>
<dbReference type="Pfam" id="PF01228">
    <property type="entry name" value="Gly_radical"/>
    <property type="match status" value="1"/>
</dbReference>
<evidence type="ECO:0000256" key="1">
    <source>
        <dbReference type="ARBA" id="ARBA00022818"/>
    </source>
</evidence>
<accession>A0A8J6J4A9</accession>
<dbReference type="SUPFAM" id="SSF51998">
    <property type="entry name" value="PFL-like glycyl radical enzymes"/>
    <property type="match status" value="1"/>
</dbReference>
<dbReference type="GO" id="GO:0016829">
    <property type="term" value="F:lyase activity"/>
    <property type="evidence" value="ECO:0007669"/>
    <property type="project" value="UniProtKB-KW"/>
</dbReference>
<keyword evidence="2" id="KW-0456">Lyase</keyword>
<proteinExistence type="predicted"/>
<dbReference type="EMBL" id="JACOPP010000001">
    <property type="protein sequence ID" value="MBC5732361.1"/>
    <property type="molecule type" value="Genomic_DNA"/>
</dbReference>
<dbReference type="PROSITE" id="PS51149">
    <property type="entry name" value="GLY_RADICAL_2"/>
    <property type="match status" value="1"/>
</dbReference>
<reference evidence="6" key="1">
    <citation type="submission" date="2020-08" db="EMBL/GenBank/DDBJ databases">
        <title>Genome public.</title>
        <authorList>
            <person name="Liu C."/>
            <person name="Sun Q."/>
        </authorList>
    </citation>
    <scope>NUCLEOTIDE SEQUENCE</scope>
    <source>
        <strain evidence="6">NSJ-51</strain>
    </source>
</reference>
<protein>
    <recommendedName>
        <fullName evidence="8">Formate C-acetyltransferase/glycerol dehydratase family glycyl radical enzyme</fullName>
    </recommendedName>
</protein>
<feature type="domain" description="Glycine radical" evidence="4">
    <location>
        <begin position="667"/>
        <end position="787"/>
    </location>
</feature>
<evidence type="ECO:0000259" key="5">
    <source>
        <dbReference type="PROSITE" id="PS51554"/>
    </source>
</evidence>
<dbReference type="PROSITE" id="PS51554">
    <property type="entry name" value="PFL"/>
    <property type="match status" value="1"/>
</dbReference>